<protein>
    <submittedName>
        <fullName evidence="2">Uncharacterized protein</fullName>
    </submittedName>
</protein>
<dbReference type="InterPro" id="IPR037476">
    <property type="entry name" value="PCH1"/>
</dbReference>
<comment type="caution">
    <text evidence="2">The sequence shown here is derived from an EMBL/GenBank/DDBJ whole genome shotgun (WGS) entry which is preliminary data.</text>
</comment>
<sequence>MSDRVVQSYHDSDGMSRQAMRPYQCSWMAHWMRSSCKSAKQGCSHLSICYESEEVNHDARQHHFLSEPETVANISKHAKGFSEGAEAKTVNVIGESMIASSEKLRSDRLDCQSFPVSCFPEKTESIVAEKNAQAISHLRSHIDLESRCFPFSLGRNPDAETSSREYGLQPECISQHPEQPAKFDKFIGSSSTSVTKSLQDDFMRSASKIMPHGCNSSTPVQSTCYKLNSIIASKDQATTTNYPTNSMFLVHEKTINMPGGSKSSLSRQNNMALFPQDTSKSIQQHDFVGKQCQKMQDCTGIGFLPSQSIPQGLHSSKNLYLDCSSLRSFPCSKHNMENMRICSTMDSMEDPARGPTKFSQTTHHFMFGKKNSFDFSKGGQMLKESSISTKLKGKTFPELFSLCSDYGLPAQPGVKLQLLGGSSSSEGDKDVKRPAVNLNNESSADTDTMDMDSFWENHASGMASSPTNKCIELDEQSPTSQSVFALSGEEIGDKLMKANLPDINQELPSIAAFATSVDDRDTSTSRTQSFDVEHLLSHAEQSKILKSSASTDVFVKPDPSRRWVKPDPSSRWVKRLKLSPTSARGTKSSEMAEASSREKVHKFFSQSMKCSVTSSELTMGRCQGKEHAAFDQTALLLRNSESSSIDSKKESQDLKLSHPWIRRWCRNVVMSPPKKSKAVEFCEPQCSKAILKKVQKKHYPSLAAMALMGKAVSGFSPCEFSKRGSFVVWNSK</sequence>
<evidence type="ECO:0000256" key="1">
    <source>
        <dbReference type="SAM" id="MobiDB-lite"/>
    </source>
</evidence>
<dbReference type="OrthoDB" id="649277at2759"/>
<reference evidence="2" key="1">
    <citation type="submission" date="2020-03" db="EMBL/GenBank/DDBJ databases">
        <title>A high-quality chromosome-level genome assembly of a woody plant with both climbing and erect habits, Rhamnella rubrinervis.</title>
        <authorList>
            <person name="Lu Z."/>
            <person name="Yang Y."/>
            <person name="Zhu X."/>
            <person name="Sun Y."/>
        </authorList>
    </citation>
    <scope>NUCLEOTIDE SEQUENCE</scope>
    <source>
        <strain evidence="2">BYM</strain>
        <tissue evidence="2">Leaf</tissue>
    </source>
</reference>
<dbReference type="GO" id="GO:0010099">
    <property type="term" value="P:regulation of photomorphogenesis"/>
    <property type="evidence" value="ECO:0007669"/>
    <property type="project" value="InterPro"/>
</dbReference>
<proteinExistence type="predicted"/>
<dbReference type="PANTHER" id="PTHR36062">
    <property type="entry name" value="OS01G0687300 PROTEIN"/>
    <property type="match status" value="1"/>
</dbReference>
<name>A0A8K0DR53_9ROSA</name>
<evidence type="ECO:0000313" key="3">
    <source>
        <dbReference type="Proteomes" id="UP000796880"/>
    </source>
</evidence>
<keyword evidence="3" id="KW-1185">Reference proteome</keyword>
<accession>A0A8K0DR53</accession>
<organism evidence="2 3">
    <name type="scientific">Rhamnella rubrinervis</name>
    <dbReference type="NCBI Taxonomy" id="2594499"/>
    <lineage>
        <taxon>Eukaryota</taxon>
        <taxon>Viridiplantae</taxon>
        <taxon>Streptophyta</taxon>
        <taxon>Embryophyta</taxon>
        <taxon>Tracheophyta</taxon>
        <taxon>Spermatophyta</taxon>
        <taxon>Magnoliopsida</taxon>
        <taxon>eudicotyledons</taxon>
        <taxon>Gunneridae</taxon>
        <taxon>Pentapetalae</taxon>
        <taxon>rosids</taxon>
        <taxon>fabids</taxon>
        <taxon>Rosales</taxon>
        <taxon>Rhamnaceae</taxon>
        <taxon>rhamnoid group</taxon>
        <taxon>Rhamneae</taxon>
        <taxon>Rhamnella</taxon>
    </lineage>
</organism>
<dbReference type="AlphaFoldDB" id="A0A8K0DR53"/>
<feature type="region of interest" description="Disordered" evidence="1">
    <location>
        <begin position="419"/>
        <end position="449"/>
    </location>
</feature>
<evidence type="ECO:0000313" key="2">
    <source>
        <dbReference type="EMBL" id="KAF3435725.1"/>
    </source>
</evidence>
<gene>
    <name evidence="2" type="ORF">FNV43_RR22817</name>
</gene>
<dbReference type="EMBL" id="VOIH02000010">
    <property type="protein sequence ID" value="KAF3435725.1"/>
    <property type="molecule type" value="Genomic_DNA"/>
</dbReference>
<dbReference type="PANTHER" id="PTHR36062:SF1">
    <property type="entry name" value="OS01G0687300 PROTEIN"/>
    <property type="match status" value="1"/>
</dbReference>
<dbReference type="Proteomes" id="UP000796880">
    <property type="component" value="Unassembled WGS sequence"/>
</dbReference>